<sequence>MLQQNDPVSEQPTTQDPYPRYEQLRTEDPVHWNDGAQVWILTRYQDVLDAFRDPRLSSTGISAVMQKAGGREGVKDLERIFLDMMLFSDPPDHTRLRSLANKAFTPRVLERMRSQIQDAVDHLLDDVQERGSMEVVSELAYPLPAMVINEILGVAEGDRKTFKKMSNDIATFAGYIREAEENVGPVIQSMANLKEFLRKTAALRRTEPKDDLLSALVAAEDQGDSFSEDELYSMCAMLIFAGHETTTNLIGNGILALLQYPSELELLQQDSTLLESAVEEVIRYTGPVQAISRIALEDLQIRDKQIAKGERISMNIGSANRDPAQFSDPDRFDIQRNEGRHLGFGFGIHFCLGAALARMEGQAVIGSVVRRFRQLRLEEPGLEWRSHPVLRGLKTLPVTF</sequence>
<keyword evidence="4" id="KW-0560">Oxidoreductase</keyword>
<dbReference type="PROSITE" id="PS00086">
    <property type="entry name" value="CYTOCHROME_P450"/>
    <property type="match status" value="1"/>
</dbReference>
<feature type="compositionally biased region" description="Polar residues" evidence="7">
    <location>
        <begin position="1"/>
        <end position="16"/>
    </location>
</feature>
<evidence type="ECO:0000256" key="5">
    <source>
        <dbReference type="ARBA" id="ARBA00023004"/>
    </source>
</evidence>
<reference evidence="8" key="1">
    <citation type="submission" date="2018-05" db="EMBL/GenBank/DDBJ databases">
        <authorList>
            <person name="Lanie J.A."/>
            <person name="Ng W.-L."/>
            <person name="Kazmierczak K.M."/>
            <person name="Andrzejewski T.M."/>
            <person name="Davidsen T.M."/>
            <person name="Wayne K.J."/>
            <person name="Tettelin H."/>
            <person name="Glass J.I."/>
            <person name="Rusch D."/>
            <person name="Podicherti R."/>
            <person name="Tsui H.-C.T."/>
            <person name="Winkler M.E."/>
        </authorList>
    </citation>
    <scope>NUCLEOTIDE SEQUENCE</scope>
</reference>
<dbReference type="Gene3D" id="1.10.630.10">
    <property type="entry name" value="Cytochrome P450"/>
    <property type="match status" value="1"/>
</dbReference>
<dbReference type="EMBL" id="UINC01002801">
    <property type="protein sequence ID" value="SVA00436.1"/>
    <property type="molecule type" value="Genomic_DNA"/>
</dbReference>
<comment type="similarity">
    <text evidence="1">Belongs to the cytochrome P450 family.</text>
</comment>
<organism evidence="8">
    <name type="scientific">marine metagenome</name>
    <dbReference type="NCBI Taxonomy" id="408172"/>
    <lineage>
        <taxon>unclassified sequences</taxon>
        <taxon>metagenomes</taxon>
        <taxon>ecological metagenomes</taxon>
    </lineage>
</organism>
<dbReference type="InterPro" id="IPR036396">
    <property type="entry name" value="Cyt_P450_sf"/>
</dbReference>
<dbReference type="AlphaFoldDB" id="A0A381S8S6"/>
<dbReference type="FunFam" id="1.10.630.10:FF:000018">
    <property type="entry name" value="Cytochrome P450 monooxygenase"/>
    <property type="match status" value="1"/>
</dbReference>
<dbReference type="SUPFAM" id="SSF48264">
    <property type="entry name" value="Cytochrome P450"/>
    <property type="match status" value="1"/>
</dbReference>
<dbReference type="Pfam" id="PF00067">
    <property type="entry name" value="p450"/>
    <property type="match status" value="1"/>
</dbReference>
<gene>
    <name evidence="8" type="ORF">METZ01_LOCUS53290</name>
</gene>
<evidence type="ECO:0000256" key="7">
    <source>
        <dbReference type="SAM" id="MobiDB-lite"/>
    </source>
</evidence>
<protein>
    <recommendedName>
        <fullName evidence="9">Cytochrome P450</fullName>
    </recommendedName>
</protein>
<dbReference type="CDD" id="cd20625">
    <property type="entry name" value="CYP164-like"/>
    <property type="match status" value="1"/>
</dbReference>
<evidence type="ECO:0000256" key="6">
    <source>
        <dbReference type="ARBA" id="ARBA00023033"/>
    </source>
</evidence>
<accession>A0A381S8S6</accession>
<dbReference type="InterPro" id="IPR001128">
    <property type="entry name" value="Cyt_P450"/>
</dbReference>
<dbReference type="GO" id="GO:0005506">
    <property type="term" value="F:iron ion binding"/>
    <property type="evidence" value="ECO:0007669"/>
    <property type="project" value="InterPro"/>
</dbReference>
<proteinExistence type="inferred from homology"/>
<evidence type="ECO:0000256" key="4">
    <source>
        <dbReference type="ARBA" id="ARBA00023002"/>
    </source>
</evidence>
<dbReference type="GO" id="GO:0020037">
    <property type="term" value="F:heme binding"/>
    <property type="evidence" value="ECO:0007669"/>
    <property type="project" value="InterPro"/>
</dbReference>
<dbReference type="PRINTS" id="PR00359">
    <property type="entry name" value="BP450"/>
</dbReference>
<dbReference type="InterPro" id="IPR002397">
    <property type="entry name" value="Cyt_P450_B"/>
</dbReference>
<dbReference type="PANTHER" id="PTHR46696">
    <property type="entry name" value="P450, PUTATIVE (EUROFUNG)-RELATED"/>
    <property type="match status" value="1"/>
</dbReference>
<evidence type="ECO:0000256" key="2">
    <source>
        <dbReference type="ARBA" id="ARBA00022617"/>
    </source>
</evidence>
<dbReference type="PANTHER" id="PTHR46696:SF1">
    <property type="entry name" value="CYTOCHROME P450 YJIB-RELATED"/>
    <property type="match status" value="1"/>
</dbReference>
<evidence type="ECO:0000256" key="1">
    <source>
        <dbReference type="ARBA" id="ARBA00010617"/>
    </source>
</evidence>
<dbReference type="InterPro" id="IPR017972">
    <property type="entry name" value="Cyt_P450_CS"/>
</dbReference>
<evidence type="ECO:0008006" key="9">
    <source>
        <dbReference type="Google" id="ProtNLM"/>
    </source>
</evidence>
<dbReference type="GO" id="GO:0016705">
    <property type="term" value="F:oxidoreductase activity, acting on paired donors, with incorporation or reduction of molecular oxygen"/>
    <property type="evidence" value="ECO:0007669"/>
    <property type="project" value="InterPro"/>
</dbReference>
<dbReference type="GO" id="GO:0004497">
    <property type="term" value="F:monooxygenase activity"/>
    <property type="evidence" value="ECO:0007669"/>
    <property type="project" value="UniProtKB-KW"/>
</dbReference>
<keyword evidence="3" id="KW-0479">Metal-binding</keyword>
<name>A0A381S8S6_9ZZZZ</name>
<keyword evidence="5" id="KW-0408">Iron</keyword>
<evidence type="ECO:0000256" key="3">
    <source>
        <dbReference type="ARBA" id="ARBA00022723"/>
    </source>
</evidence>
<evidence type="ECO:0000313" key="8">
    <source>
        <dbReference type="EMBL" id="SVA00436.1"/>
    </source>
</evidence>
<keyword evidence="2" id="KW-0349">Heme</keyword>
<dbReference type="PRINTS" id="PR00385">
    <property type="entry name" value="P450"/>
</dbReference>
<keyword evidence="6" id="KW-0503">Monooxygenase</keyword>
<feature type="region of interest" description="Disordered" evidence="7">
    <location>
        <begin position="1"/>
        <end position="21"/>
    </location>
</feature>